<sequence>MFNFCLVADISILKGDTAGGKEKFPVEVGEISLVQAFCETLLVCRHFRMYSKSKQVEIMGINTSRG</sequence>
<dbReference type="Proteomes" id="UP000266482">
    <property type="component" value="Unassembled WGS sequence"/>
</dbReference>
<proteinExistence type="predicted"/>
<gene>
    <name evidence="1" type="ORF">D3P08_04275</name>
</gene>
<organism evidence="1 2">
    <name type="scientific">Paenibacillus nanensis</name>
    <dbReference type="NCBI Taxonomy" id="393251"/>
    <lineage>
        <taxon>Bacteria</taxon>
        <taxon>Bacillati</taxon>
        <taxon>Bacillota</taxon>
        <taxon>Bacilli</taxon>
        <taxon>Bacillales</taxon>
        <taxon>Paenibacillaceae</taxon>
        <taxon>Paenibacillus</taxon>
    </lineage>
</organism>
<comment type="caution">
    <text evidence="1">The sequence shown here is derived from an EMBL/GenBank/DDBJ whole genome shotgun (WGS) entry which is preliminary data.</text>
</comment>
<accession>A0A3A1VFN3</accession>
<reference evidence="1 2" key="1">
    <citation type="submission" date="2018-09" db="EMBL/GenBank/DDBJ databases">
        <title>Paenibacillus aracenensis nov. sp. isolated from a cave in southern Spain.</title>
        <authorList>
            <person name="Jurado V."/>
            <person name="Gutierrez-Patricio S."/>
            <person name="Gonzalez-Pimentel J.L."/>
            <person name="Miller A.Z."/>
            <person name="Laiz L."/>
            <person name="Saiz-Jimenez C."/>
        </authorList>
    </citation>
    <scope>NUCLEOTIDE SEQUENCE [LARGE SCALE GENOMIC DNA]</scope>
    <source>
        <strain evidence="1 2">DSM 22867</strain>
    </source>
</reference>
<name>A0A3A1VFN3_9BACL</name>
<dbReference type="AlphaFoldDB" id="A0A3A1VFN3"/>
<evidence type="ECO:0000313" key="1">
    <source>
        <dbReference type="EMBL" id="RIX59377.1"/>
    </source>
</evidence>
<keyword evidence="2" id="KW-1185">Reference proteome</keyword>
<protein>
    <submittedName>
        <fullName evidence="1">Uncharacterized protein</fullName>
    </submittedName>
</protein>
<dbReference type="EMBL" id="QXQA01000002">
    <property type="protein sequence ID" value="RIX59377.1"/>
    <property type="molecule type" value="Genomic_DNA"/>
</dbReference>
<evidence type="ECO:0000313" key="2">
    <source>
        <dbReference type="Proteomes" id="UP000266482"/>
    </source>
</evidence>